<keyword evidence="3" id="KW-1185">Reference proteome</keyword>
<evidence type="ECO:0000313" key="3">
    <source>
        <dbReference type="Proteomes" id="UP000267029"/>
    </source>
</evidence>
<reference evidence="2 3" key="1">
    <citation type="submission" date="2018-10" db="EMBL/GenBank/DDBJ databases">
        <authorList>
            <consortium name="Pathogen Informatics"/>
        </authorList>
    </citation>
    <scope>NUCLEOTIDE SEQUENCE [LARGE SCALE GENOMIC DNA]</scope>
</reference>
<organism evidence="2 3">
    <name type="scientific">Mesocestoides corti</name>
    <name type="common">Flatworm</name>
    <dbReference type="NCBI Taxonomy" id="53468"/>
    <lineage>
        <taxon>Eukaryota</taxon>
        <taxon>Metazoa</taxon>
        <taxon>Spiralia</taxon>
        <taxon>Lophotrochozoa</taxon>
        <taxon>Platyhelminthes</taxon>
        <taxon>Cestoda</taxon>
        <taxon>Eucestoda</taxon>
        <taxon>Cyclophyllidea</taxon>
        <taxon>Mesocestoididae</taxon>
        <taxon>Mesocestoides</taxon>
    </lineage>
</organism>
<protein>
    <submittedName>
        <fullName evidence="2">Uncharacterized protein</fullName>
    </submittedName>
</protein>
<proteinExistence type="predicted"/>
<keyword evidence="1" id="KW-0812">Transmembrane</keyword>
<accession>A0A0R3UJU2</accession>
<sequence>MDVLLFLVYVLFAALYLAVKGLVKAVLVSVTWVTSKILLRFRRLCREIVGAVDTSWIPCSYFASVCDNEVPPATRLVEGPRLSKTDVCQVEVLEATPESCKAFQPDTRRLCQQNIHMVRKDFFKIAGVRYVVEPRVSTVQSAATSIAKCSTITTFASVKENRSLATKHILIEEIKLVEHSGGEFFNLVDFSSAVCSAGLEVGSFLVSVDDGNHIVDRRNMANVPTGAGGNLWAVSRTASGQRDSIPVYSVFTVVHKYIVRVVLMALLPVSANDQVRLIKWQFTPA</sequence>
<dbReference type="EMBL" id="UXSR01005410">
    <property type="protein sequence ID" value="VDD81800.1"/>
    <property type="molecule type" value="Genomic_DNA"/>
</dbReference>
<dbReference type="Proteomes" id="UP000267029">
    <property type="component" value="Unassembled WGS sequence"/>
</dbReference>
<evidence type="ECO:0000256" key="1">
    <source>
        <dbReference type="SAM" id="Phobius"/>
    </source>
</evidence>
<feature type="transmembrane region" description="Helical" evidence="1">
    <location>
        <begin position="6"/>
        <end position="33"/>
    </location>
</feature>
<keyword evidence="1" id="KW-0472">Membrane</keyword>
<keyword evidence="1" id="KW-1133">Transmembrane helix</keyword>
<evidence type="ECO:0000313" key="2">
    <source>
        <dbReference type="EMBL" id="VDD81800.1"/>
    </source>
</evidence>
<dbReference type="AlphaFoldDB" id="A0A0R3UJU2"/>
<name>A0A0R3UJU2_MESCO</name>
<gene>
    <name evidence="2" type="ORF">MCOS_LOCUS7803</name>
</gene>